<dbReference type="EMBL" id="RWGX01000002">
    <property type="protein sequence ID" value="RVU89405.1"/>
    <property type="molecule type" value="Genomic_DNA"/>
</dbReference>
<keyword evidence="1" id="KW-0812">Transmembrane</keyword>
<keyword evidence="1" id="KW-0472">Membrane</keyword>
<protein>
    <recommendedName>
        <fullName evidence="3">DUF4157 domain-containing protein</fullName>
    </recommendedName>
</protein>
<evidence type="ECO:0000313" key="2">
    <source>
        <dbReference type="EMBL" id="RVU89405.1"/>
    </source>
</evidence>
<dbReference type="AlphaFoldDB" id="A0AA94F6C6"/>
<name>A0AA94F6C6_9FLAO</name>
<feature type="transmembrane region" description="Helical" evidence="1">
    <location>
        <begin position="50"/>
        <end position="68"/>
    </location>
</feature>
<keyword evidence="1" id="KW-1133">Transmembrane helix</keyword>
<comment type="caution">
    <text evidence="2">The sequence shown here is derived from an EMBL/GenBank/DDBJ whole genome shotgun (WGS) entry which is preliminary data.</text>
</comment>
<gene>
    <name evidence="2" type="ORF">EJB19_00755</name>
</gene>
<proteinExistence type="predicted"/>
<dbReference type="RefSeq" id="WP_060382942.1">
    <property type="nucleotide sequence ID" value="NZ_MTDB01000002.1"/>
</dbReference>
<reference evidence="2" key="1">
    <citation type="submission" date="2018-12" db="EMBL/GenBank/DDBJ databases">
        <title>Draft genome sequence of Flaovobacterium columnare BGFS27 isolated from channel catfish in Alabama.</title>
        <authorList>
            <person name="Cai W."/>
            <person name="Arias C."/>
        </authorList>
    </citation>
    <scope>NUCLEOTIDE SEQUENCE [LARGE SCALE GENOMIC DNA]</scope>
    <source>
        <strain evidence="2">BGFS27</strain>
    </source>
</reference>
<dbReference type="GeneID" id="56895995"/>
<organism evidence="2">
    <name type="scientific">Flavobacterium columnare</name>
    <dbReference type="NCBI Taxonomy" id="996"/>
    <lineage>
        <taxon>Bacteria</taxon>
        <taxon>Pseudomonadati</taxon>
        <taxon>Bacteroidota</taxon>
        <taxon>Flavobacteriia</taxon>
        <taxon>Flavobacteriales</taxon>
        <taxon>Flavobacteriaceae</taxon>
        <taxon>Flavobacterium</taxon>
    </lineage>
</organism>
<evidence type="ECO:0000256" key="1">
    <source>
        <dbReference type="SAM" id="Phobius"/>
    </source>
</evidence>
<evidence type="ECO:0008006" key="3">
    <source>
        <dbReference type="Google" id="ProtNLM"/>
    </source>
</evidence>
<sequence>MFFIVSKYLTPRRFRGITFFPFVFMRKKEDKRDPYFMNHERIHLHQQKEMLVLLFFIWYGLEYLFRLVQFRDKQQAYYNISFEREAYRKEKDLNYLGRRSFWAFLKYV</sequence>
<accession>A0AA94F6C6</accession>
<dbReference type="KEGG" id="fcv:AWN65_09450"/>